<sequence>MAMASATYCIYDVQLRSLVKFINTPNPSTGRLRHCHLSFDKVTVEHVTRQVVNLRLLDLNGEPVCVNGNQSVISRHEDPVPDYTISLRDTPVGDHSSDARGVFCHVHDFLRKQLTMSDETIGKVVTSSSSDCEAVYVGEIQGLQRLWKEKFNKAHIHFGDRAHKIESMIGSIRKDTEMKWLDGTLSKLDNIISKVCQSPKQHRELRHTATLSHSLVKSMKRLVETRFIRYLVGSIDAVLTNAYVLELLWQQQAADGDNEVRGHLKNLVDPLFLPTLVILADVFSQSAFASEIAQSDIYPLWDDKANVERFLQKVKKINKVSVLENPLNKRLRLHHASIKNGVFTPNAGKPDQQVNLLQRDIQFRPRVRGHQQILTPDEITATVEDRLKQLTTAVLKEAPRFLALTEREQHIVNMFDIRSFNFHNPVSLREQFNNAFLAFASHLNNGKLSFPRERCGEACTGIKCSCLLDQYIAFKERVRDNKERFEDAWFTKNEAGQVKWDITSVLSYFQKTEFGLHEQIPDVVEMIEICLIMSRSQSDTERFGKLMKDVSEKRFGGKFNETQHDQDKRDRVNEETFIYGNSVPLHSLPLEDLRKEWAKSHLPAILRTNPGKESSTLKTLRNIEQKIGFWFDNKS</sequence>
<organism evidence="1 2">
    <name type="scientific">Paramuricea clavata</name>
    <name type="common">Red gorgonian</name>
    <name type="synonym">Violescent sea-whip</name>
    <dbReference type="NCBI Taxonomy" id="317549"/>
    <lineage>
        <taxon>Eukaryota</taxon>
        <taxon>Metazoa</taxon>
        <taxon>Cnidaria</taxon>
        <taxon>Anthozoa</taxon>
        <taxon>Octocorallia</taxon>
        <taxon>Malacalcyonacea</taxon>
        <taxon>Plexauridae</taxon>
        <taxon>Paramuricea</taxon>
    </lineage>
</organism>
<dbReference type="AlphaFoldDB" id="A0A6S7I916"/>
<evidence type="ECO:0000313" key="1">
    <source>
        <dbReference type="EMBL" id="CAB4000608.1"/>
    </source>
</evidence>
<comment type="caution">
    <text evidence="1">The sequence shown here is derived from an EMBL/GenBank/DDBJ whole genome shotgun (WGS) entry which is preliminary data.</text>
</comment>
<proteinExistence type="predicted"/>
<name>A0A6S7I916_PARCT</name>
<dbReference type="OrthoDB" id="10234324at2759"/>
<keyword evidence="2" id="KW-1185">Reference proteome</keyword>
<evidence type="ECO:0000313" key="2">
    <source>
        <dbReference type="Proteomes" id="UP001152795"/>
    </source>
</evidence>
<dbReference type="EMBL" id="CACRXK020003879">
    <property type="protein sequence ID" value="CAB4000608.1"/>
    <property type="molecule type" value="Genomic_DNA"/>
</dbReference>
<reference evidence="1" key="1">
    <citation type="submission" date="2020-04" db="EMBL/GenBank/DDBJ databases">
        <authorList>
            <person name="Alioto T."/>
            <person name="Alioto T."/>
            <person name="Gomez Garrido J."/>
        </authorList>
    </citation>
    <scope>NUCLEOTIDE SEQUENCE</scope>
    <source>
        <strain evidence="1">A484AB</strain>
    </source>
</reference>
<gene>
    <name evidence="1" type="ORF">PACLA_8A032580</name>
</gene>
<accession>A0A6S7I916</accession>
<dbReference type="Proteomes" id="UP001152795">
    <property type="component" value="Unassembled WGS sequence"/>
</dbReference>
<protein>
    <submittedName>
        <fullName evidence="1">Uncharacterized protein</fullName>
    </submittedName>
</protein>